<dbReference type="PANTHER" id="PTHR42847">
    <property type="entry name" value="ALKANESULFONATE MONOOXYGENASE"/>
    <property type="match status" value="1"/>
</dbReference>
<evidence type="ECO:0000256" key="1">
    <source>
        <dbReference type="ARBA" id="ARBA00022630"/>
    </source>
</evidence>
<keyword evidence="1" id="KW-0285">Flavoprotein</keyword>
<dbReference type="HOGENOM" id="CLU_027853_1_0_11"/>
<evidence type="ECO:0000313" key="7">
    <source>
        <dbReference type="Proteomes" id="UP000019222"/>
    </source>
</evidence>
<keyword evidence="4 6" id="KW-0503">Monooxygenase</keyword>
<gene>
    <name evidence="6" type="ORF">B843_00050</name>
</gene>
<dbReference type="eggNOG" id="COG2141">
    <property type="taxonomic scope" value="Bacteria"/>
</dbReference>
<dbReference type="EMBL" id="CP004353">
    <property type="protein sequence ID" value="AHI21406.1"/>
    <property type="molecule type" value="Genomic_DNA"/>
</dbReference>
<evidence type="ECO:0000313" key="6">
    <source>
        <dbReference type="EMBL" id="AHI21406.1"/>
    </source>
</evidence>
<dbReference type="KEGG" id="cvt:B843_00050"/>
<organism evidence="6 7">
    <name type="scientific">Corynebacterium vitaeruminis DSM 20294</name>
    <dbReference type="NCBI Taxonomy" id="1224164"/>
    <lineage>
        <taxon>Bacteria</taxon>
        <taxon>Bacillati</taxon>
        <taxon>Actinomycetota</taxon>
        <taxon>Actinomycetes</taxon>
        <taxon>Mycobacteriales</taxon>
        <taxon>Corynebacteriaceae</taxon>
        <taxon>Corynebacterium</taxon>
    </lineage>
</organism>
<keyword evidence="2" id="KW-0288">FMN</keyword>
<dbReference type="GO" id="GO:0008726">
    <property type="term" value="F:alkanesulfonate monooxygenase activity"/>
    <property type="evidence" value="ECO:0007669"/>
    <property type="project" value="TreeGrafter"/>
</dbReference>
<reference evidence="6 7" key="1">
    <citation type="submission" date="2013-02" db="EMBL/GenBank/DDBJ databases">
        <title>The complete genome sequence of Corynebacterium vitaeruminis DSM 20294.</title>
        <authorList>
            <person name="Ruckert C."/>
            <person name="Albersmeier A."/>
            <person name="Kalinowski J."/>
        </authorList>
    </citation>
    <scope>NUCLEOTIDE SEQUENCE [LARGE SCALE GENOMIC DNA]</scope>
    <source>
        <strain evidence="7">ATCC 10234</strain>
    </source>
</reference>
<dbReference type="SUPFAM" id="SSF51679">
    <property type="entry name" value="Bacterial luciferase-like"/>
    <property type="match status" value="1"/>
</dbReference>
<evidence type="ECO:0000256" key="3">
    <source>
        <dbReference type="ARBA" id="ARBA00023002"/>
    </source>
</evidence>
<evidence type="ECO:0000256" key="2">
    <source>
        <dbReference type="ARBA" id="ARBA00022643"/>
    </source>
</evidence>
<evidence type="ECO:0000259" key="5">
    <source>
        <dbReference type="Pfam" id="PF00296"/>
    </source>
</evidence>
<dbReference type="InterPro" id="IPR011251">
    <property type="entry name" value="Luciferase-like_dom"/>
</dbReference>
<evidence type="ECO:0000256" key="4">
    <source>
        <dbReference type="ARBA" id="ARBA00023033"/>
    </source>
</evidence>
<dbReference type="Pfam" id="PF00296">
    <property type="entry name" value="Bac_luciferase"/>
    <property type="match status" value="1"/>
</dbReference>
<accession>W5XWN3</accession>
<dbReference type="Proteomes" id="UP000019222">
    <property type="component" value="Chromosome"/>
</dbReference>
<dbReference type="CDD" id="cd01094">
    <property type="entry name" value="Alkanesulfonate_monoxygenase"/>
    <property type="match status" value="1"/>
</dbReference>
<dbReference type="GO" id="GO:0046306">
    <property type="term" value="P:alkanesulfonate catabolic process"/>
    <property type="evidence" value="ECO:0007669"/>
    <property type="project" value="TreeGrafter"/>
</dbReference>
<dbReference type="AlphaFoldDB" id="W5XWN3"/>
<dbReference type="InterPro" id="IPR036661">
    <property type="entry name" value="Luciferase-like_sf"/>
</dbReference>
<dbReference type="STRING" id="1224164.B843_00050"/>
<dbReference type="Gene3D" id="3.20.20.30">
    <property type="entry name" value="Luciferase-like domain"/>
    <property type="match status" value="1"/>
</dbReference>
<name>W5XWN3_9CORY</name>
<feature type="domain" description="Luciferase-like" evidence="5">
    <location>
        <begin position="33"/>
        <end position="345"/>
    </location>
</feature>
<dbReference type="PATRIC" id="fig|1224164.3.peg.10"/>
<proteinExistence type="predicted"/>
<keyword evidence="7" id="KW-1185">Reference proteome</keyword>
<dbReference type="InterPro" id="IPR050172">
    <property type="entry name" value="SsuD_RutA_monooxygenase"/>
</dbReference>
<protein>
    <submittedName>
        <fullName evidence="6">Alkanesulfonate monooxygenase</fullName>
    </submittedName>
</protein>
<keyword evidence="3" id="KW-0560">Oxidoreductase</keyword>
<dbReference type="PANTHER" id="PTHR42847:SF4">
    <property type="entry name" value="ALKANESULFONATE MONOOXYGENASE-RELATED"/>
    <property type="match status" value="1"/>
</dbReference>
<dbReference type="RefSeq" id="WP_025251485.1">
    <property type="nucleotide sequence ID" value="NZ_CP004353.1"/>
</dbReference>
<sequence length="394" mass="43182">MTSNSRDLTLHWFLPTYGDSRGITSGGHGAGFHHGSREVDLDYLTQIALAAEHNGFESVLTPTGLWCEDAWITTSALIARTSRLKFLVATRPGQVSPTIIAQQAAAFQKFSNNRLFINIVVGGEDHEQRAFADYSTKEERYLTSAEALTILDHLWNDPQPYSFEGKFLRIENAQLKQLPEVSPAIFFGGSSDLGIQVASRHSNVYLTWGEPVANAKEKIDRVRREADSVGRELEYGIRLHIIARPTDEEAWDVAQRLLDGIDPAEVEKIQAGLARSQSEGQRRMTELHHQGAGFSSGQSARVLEIEDNLWAGVGLVRGGAGTALVGSYESVAAAIKRYYDVGFTHFVLSGYPHLEETYYVGEGVVPALQKLGISVSNHQDASNAASPQTPFLAG</sequence>